<protein>
    <submittedName>
        <fullName evidence="2">Hypp9103 protein</fullName>
    </submittedName>
</protein>
<keyword evidence="3" id="KW-1185">Reference proteome</keyword>
<dbReference type="AlphaFoldDB" id="A0A8J9ZDZ9"/>
<feature type="signal peptide" evidence="1">
    <location>
        <begin position="1"/>
        <end position="19"/>
    </location>
</feature>
<sequence length="82" mass="8549">MKAALFFLLGLAVCSQALAFRGIGTLDCDIACAPLGLGPGGTLDHPCAGMECPEGTYCRVNRCAGCVPECVEREDFPVRRGG</sequence>
<evidence type="ECO:0000313" key="2">
    <source>
        <dbReference type="EMBL" id="CAH1251628.1"/>
    </source>
</evidence>
<gene>
    <name evidence="2" type="primary">Hypp9103</name>
    <name evidence="2" type="ORF">BLAG_LOCUS11955</name>
</gene>
<name>A0A8J9ZDZ9_BRALA</name>
<accession>A0A8J9ZDZ9</accession>
<evidence type="ECO:0000256" key="1">
    <source>
        <dbReference type="SAM" id="SignalP"/>
    </source>
</evidence>
<feature type="chain" id="PRO_5035450787" evidence="1">
    <location>
        <begin position="20"/>
        <end position="82"/>
    </location>
</feature>
<proteinExistence type="predicted"/>
<dbReference type="EMBL" id="OV696704">
    <property type="protein sequence ID" value="CAH1251628.1"/>
    <property type="molecule type" value="Genomic_DNA"/>
</dbReference>
<dbReference type="Proteomes" id="UP000838412">
    <property type="component" value="Chromosome 19"/>
</dbReference>
<organism evidence="2 3">
    <name type="scientific">Branchiostoma lanceolatum</name>
    <name type="common">Common lancelet</name>
    <name type="synonym">Amphioxus lanceolatum</name>
    <dbReference type="NCBI Taxonomy" id="7740"/>
    <lineage>
        <taxon>Eukaryota</taxon>
        <taxon>Metazoa</taxon>
        <taxon>Chordata</taxon>
        <taxon>Cephalochordata</taxon>
        <taxon>Leptocardii</taxon>
        <taxon>Amphioxiformes</taxon>
        <taxon>Branchiostomatidae</taxon>
        <taxon>Branchiostoma</taxon>
    </lineage>
</organism>
<keyword evidence="1" id="KW-0732">Signal</keyword>
<reference evidence="2" key="1">
    <citation type="submission" date="2022-01" db="EMBL/GenBank/DDBJ databases">
        <authorList>
            <person name="Braso-Vives M."/>
        </authorList>
    </citation>
    <scope>NUCLEOTIDE SEQUENCE</scope>
</reference>
<evidence type="ECO:0000313" key="3">
    <source>
        <dbReference type="Proteomes" id="UP000838412"/>
    </source>
</evidence>